<dbReference type="Gene3D" id="1.10.1020.10">
    <property type="entry name" value="Adenine-specific Methyltransferase, Domain 2"/>
    <property type="match status" value="1"/>
</dbReference>
<dbReference type="GO" id="GO:0032259">
    <property type="term" value="P:methylation"/>
    <property type="evidence" value="ECO:0007669"/>
    <property type="project" value="UniProtKB-KW"/>
</dbReference>
<dbReference type="RefSeq" id="WP_061429817.1">
    <property type="nucleotide sequence ID" value="NZ_CATNZX010000014.1"/>
</dbReference>
<dbReference type="GO" id="GO:0006298">
    <property type="term" value="P:mismatch repair"/>
    <property type="evidence" value="ECO:0007669"/>
    <property type="project" value="TreeGrafter"/>
</dbReference>
<dbReference type="EC" id="2.1.1.72" evidence="2"/>
<dbReference type="InterPro" id="IPR012263">
    <property type="entry name" value="M_m6A_EcoRV"/>
</dbReference>
<keyword evidence="8" id="KW-0614">Plasmid</keyword>
<reference evidence="8 9" key="1">
    <citation type="journal article" date="2016" name="PLoS ONE">
        <title>Plasmid Characterization and Chromosome Analysis of Two netF+ Clostridium perfringens Isolates Associated with Foal and Canine Necrotizing Enteritis.</title>
        <authorList>
            <person name="Mehdizadeh Gohari I."/>
            <person name="Kropinski A.M."/>
            <person name="Weese S.J."/>
            <person name="Parreira V.R."/>
            <person name="Whitehead A.E."/>
            <person name="Boerlin P."/>
            <person name="Prescott J.F."/>
        </authorList>
    </citation>
    <scope>NUCLEOTIDE SEQUENCE [LARGE SCALE GENOMIC DNA]</scope>
    <source>
        <strain evidence="8 9">JP838</strain>
        <plasmid evidence="9">Plasmid pJFP838A</plasmid>
    </source>
</reference>
<proteinExistence type="inferred from homology"/>
<dbReference type="PRINTS" id="PR00505">
    <property type="entry name" value="D12N6MTFRASE"/>
</dbReference>
<dbReference type="NCBIfam" id="TIGR00571">
    <property type="entry name" value="dam"/>
    <property type="match status" value="1"/>
</dbReference>
<evidence type="ECO:0000256" key="5">
    <source>
        <dbReference type="ARBA" id="ARBA00022691"/>
    </source>
</evidence>
<evidence type="ECO:0000256" key="2">
    <source>
        <dbReference type="ARBA" id="ARBA00011900"/>
    </source>
</evidence>
<evidence type="ECO:0000256" key="3">
    <source>
        <dbReference type="ARBA" id="ARBA00022603"/>
    </source>
</evidence>
<dbReference type="GO" id="GO:0009007">
    <property type="term" value="F:site-specific DNA-methyltransferase (adenine-specific) activity"/>
    <property type="evidence" value="ECO:0007669"/>
    <property type="project" value="UniProtKB-EC"/>
</dbReference>
<keyword evidence="3 8" id="KW-0489">Methyltransferase</keyword>
<evidence type="ECO:0000313" key="9">
    <source>
        <dbReference type="Proteomes" id="UP000070260"/>
    </source>
</evidence>
<evidence type="ECO:0000313" key="8">
    <source>
        <dbReference type="EMBL" id="AMN31229.1"/>
    </source>
</evidence>
<comment type="catalytic activity">
    <reaction evidence="6">
        <text>a 2'-deoxyadenosine in DNA + S-adenosyl-L-methionine = an N(6)-methyl-2'-deoxyadenosine in DNA + S-adenosyl-L-homocysteine + H(+)</text>
        <dbReference type="Rhea" id="RHEA:15197"/>
        <dbReference type="Rhea" id="RHEA-COMP:12418"/>
        <dbReference type="Rhea" id="RHEA-COMP:12419"/>
        <dbReference type="ChEBI" id="CHEBI:15378"/>
        <dbReference type="ChEBI" id="CHEBI:57856"/>
        <dbReference type="ChEBI" id="CHEBI:59789"/>
        <dbReference type="ChEBI" id="CHEBI:90615"/>
        <dbReference type="ChEBI" id="CHEBI:90616"/>
        <dbReference type="EC" id="2.1.1.72"/>
    </reaction>
</comment>
<dbReference type="Pfam" id="PF02086">
    <property type="entry name" value="MethyltransfD12"/>
    <property type="match status" value="1"/>
</dbReference>
<protein>
    <recommendedName>
        <fullName evidence="2">site-specific DNA-methyltransferase (adenine-specific)</fullName>
        <ecNumber evidence="2">2.1.1.72</ecNumber>
    </recommendedName>
</protein>
<dbReference type="PATRIC" id="fig|1502.177.peg.3522"/>
<dbReference type="Proteomes" id="UP000070260">
    <property type="component" value="Plasmid pJFP838A"/>
</dbReference>
<dbReference type="PANTHER" id="PTHR30481">
    <property type="entry name" value="DNA ADENINE METHYLASE"/>
    <property type="match status" value="1"/>
</dbReference>
<evidence type="ECO:0000256" key="6">
    <source>
        <dbReference type="ARBA" id="ARBA00047942"/>
    </source>
</evidence>
<dbReference type="OrthoDB" id="9805629at2"/>
<dbReference type="Gene3D" id="3.40.50.150">
    <property type="entry name" value="Vaccinia Virus protein VP39"/>
    <property type="match status" value="1"/>
</dbReference>
<comment type="similarity">
    <text evidence="1">Belongs to the N(4)/N(6)-methyltransferase family.</text>
</comment>
<name>A0A140GRS0_CLOPF</name>
<geneLocation type="plasmid" evidence="8 9">
    <name>pJFP838A</name>
</geneLocation>
<evidence type="ECO:0000256" key="7">
    <source>
        <dbReference type="PIRSR" id="PIRSR000398-1"/>
    </source>
</evidence>
<dbReference type="PANTHER" id="PTHR30481:SF3">
    <property type="entry name" value="DNA ADENINE METHYLASE"/>
    <property type="match status" value="1"/>
</dbReference>
<feature type="binding site" evidence="7">
    <location>
        <position position="191"/>
    </location>
    <ligand>
        <name>S-adenosyl-L-methionine</name>
        <dbReference type="ChEBI" id="CHEBI:59789"/>
    </ligand>
</feature>
<feature type="binding site" evidence="7">
    <location>
        <position position="9"/>
    </location>
    <ligand>
        <name>S-adenosyl-L-methionine</name>
        <dbReference type="ChEBI" id="CHEBI:59789"/>
    </ligand>
</feature>
<dbReference type="EMBL" id="CP013615">
    <property type="protein sequence ID" value="AMN31229.1"/>
    <property type="molecule type" value="Genomic_DNA"/>
</dbReference>
<organism evidence="8 9">
    <name type="scientific">Clostridium perfringens</name>
    <dbReference type="NCBI Taxonomy" id="1502"/>
    <lineage>
        <taxon>Bacteria</taxon>
        <taxon>Bacillati</taxon>
        <taxon>Bacillota</taxon>
        <taxon>Clostridia</taxon>
        <taxon>Eubacteriales</taxon>
        <taxon>Clostridiaceae</taxon>
        <taxon>Clostridium</taxon>
    </lineage>
</organism>
<keyword evidence="4 8" id="KW-0808">Transferase</keyword>
<dbReference type="GO" id="GO:1904047">
    <property type="term" value="F:S-adenosyl-L-methionine binding"/>
    <property type="evidence" value="ECO:0007669"/>
    <property type="project" value="TreeGrafter"/>
</dbReference>
<dbReference type="InterPro" id="IPR023095">
    <property type="entry name" value="Ade_MeTrfase_dom_2"/>
</dbReference>
<feature type="binding site" evidence="7">
    <location>
        <position position="59"/>
    </location>
    <ligand>
        <name>S-adenosyl-L-methionine</name>
        <dbReference type="ChEBI" id="CHEBI:59789"/>
    </ligand>
</feature>
<sequence>MYLEPIIKWTGSKRSQVGDIIKHFPRKIDVYFEPFIGGGSVLFGLLNSNIKVNRYICSDINPDLINLWNDIKNKPKELLISYELMWKELNKDDDVNRRKSYYEKIRNLFNSTRETKYFLFLNRTCINGLIRYNSKGMFNSSFHFSRPGIHPERLSRIFDSWTNLLNKNNVEFICCSYDEINIKDNWFVYFDPPYFATKGMYFGGINLNDFWSFLRKIKCSYLLSFDGICGSENYTYNVPQDIYKKHIYIDSGVSSFRRLHNKTMRVKESLYINT</sequence>
<dbReference type="REBASE" id="139620">
    <property type="entry name" value="M.Cpe838ORF313P"/>
</dbReference>
<evidence type="ECO:0000256" key="4">
    <source>
        <dbReference type="ARBA" id="ARBA00022679"/>
    </source>
</evidence>
<dbReference type="GO" id="GO:0009307">
    <property type="term" value="P:DNA restriction-modification system"/>
    <property type="evidence" value="ECO:0007669"/>
    <property type="project" value="InterPro"/>
</dbReference>
<dbReference type="PIRSF" id="PIRSF000398">
    <property type="entry name" value="M_m6A_EcoRV"/>
    <property type="match status" value="1"/>
</dbReference>
<evidence type="ECO:0000256" key="1">
    <source>
        <dbReference type="ARBA" id="ARBA00006594"/>
    </source>
</evidence>
<dbReference type="InterPro" id="IPR029063">
    <property type="entry name" value="SAM-dependent_MTases_sf"/>
</dbReference>
<dbReference type="SUPFAM" id="SSF53335">
    <property type="entry name" value="S-adenosyl-L-methionine-dependent methyltransferases"/>
    <property type="match status" value="1"/>
</dbReference>
<dbReference type="GO" id="GO:0043565">
    <property type="term" value="F:sequence-specific DNA binding"/>
    <property type="evidence" value="ECO:0007669"/>
    <property type="project" value="TreeGrafter"/>
</dbReference>
<keyword evidence="5" id="KW-0949">S-adenosyl-L-methionine</keyword>
<gene>
    <name evidence="8" type="ORF">JFP838_pA0313</name>
</gene>
<accession>A0A140GRS0</accession>
<dbReference type="AlphaFoldDB" id="A0A140GRS0"/>
<feature type="binding site" evidence="7">
    <location>
        <position position="13"/>
    </location>
    <ligand>
        <name>S-adenosyl-L-methionine</name>
        <dbReference type="ChEBI" id="CHEBI:59789"/>
    </ligand>
</feature>
<dbReference type="InterPro" id="IPR012327">
    <property type="entry name" value="MeTrfase_D12"/>
</dbReference>